<evidence type="ECO:0000256" key="3">
    <source>
        <dbReference type="ARBA" id="ARBA00023163"/>
    </source>
</evidence>
<evidence type="ECO:0000256" key="4">
    <source>
        <dbReference type="PROSITE-ProRule" id="PRU00335"/>
    </source>
</evidence>
<keyword evidence="1" id="KW-0805">Transcription regulation</keyword>
<evidence type="ECO:0000256" key="2">
    <source>
        <dbReference type="ARBA" id="ARBA00023125"/>
    </source>
</evidence>
<dbReference type="PANTHER" id="PTHR47506">
    <property type="entry name" value="TRANSCRIPTIONAL REGULATORY PROTEIN"/>
    <property type="match status" value="1"/>
</dbReference>
<dbReference type="RefSeq" id="WP_085910494.1">
    <property type="nucleotide sequence ID" value="NZ_AP018920.1"/>
</dbReference>
<dbReference type="InterPro" id="IPR011075">
    <property type="entry name" value="TetR_C"/>
</dbReference>
<evidence type="ECO:0000313" key="7">
    <source>
        <dbReference type="Proteomes" id="UP000194360"/>
    </source>
</evidence>
<dbReference type="PROSITE" id="PS50977">
    <property type="entry name" value="HTH_TETR_2"/>
    <property type="match status" value="1"/>
</dbReference>
<dbReference type="InterPro" id="IPR036271">
    <property type="entry name" value="Tet_transcr_reg_TetR-rel_C_sf"/>
</dbReference>
<dbReference type="SUPFAM" id="SSF48498">
    <property type="entry name" value="Tetracyclin repressor-like, C-terminal domain"/>
    <property type="match status" value="1"/>
</dbReference>
<dbReference type="EMBL" id="MIGB01000001">
    <property type="protein sequence ID" value="OSY44023.1"/>
    <property type="molecule type" value="Genomic_DNA"/>
</dbReference>
<dbReference type="PRINTS" id="PR00455">
    <property type="entry name" value="HTHTETR"/>
</dbReference>
<dbReference type="AlphaFoldDB" id="A0A1Y2N974"/>
<keyword evidence="3" id="KW-0804">Transcription</keyword>
<evidence type="ECO:0000313" key="6">
    <source>
        <dbReference type="EMBL" id="OSY44023.1"/>
    </source>
</evidence>
<evidence type="ECO:0000259" key="5">
    <source>
        <dbReference type="PROSITE" id="PS50977"/>
    </source>
</evidence>
<gene>
    <name evidence="6" type="primary">kstR2_2</name>
    <name evidence="6" type="ORF">BG845_00143</name>
</gene>
<dbReference type="SUPFAM" id="SSF46689">
    <property type="entry name" value="Homeodomain-like"/>
    <property type="match status" value="1"/>
</dbReference>
<dbReference type="PANTHER" id="PTHR47506:SF1">
    <property type="entry name" value="HTH-TYPE TRANSCRIPTIONAL REGULATOR YJDC"/>
    <property type="match status" value="1"/>
</dbReference>
<sequence length="205" mass="21562">MPPAPPTTLGPAERLLDAAATLFDREGIRAVGIDRVIASAGVARASLYAHYGSKDALVTAYLERADHNDLLRWQRAVRGLADDPLGRIRAAFELASSAARRRGYRGCLYLNAATEFPGPASPVAPVVAEHRARQRTAFRDALVQLGHPDPDETAARIQLVYDGGLAGSKAERSAEPIVRAAALAVALATGLFAESSAGLSTGLPT</sequence>
<dbReference type="InterPro" id="IPR001647">
    <property type="entry name" value="HTH_TetR"/>
</dbReference>
<accession>A0A1Y2N974</accession>
<protein>
    <submittedName>
        <fullName evidence="6">HTH-type transcriptional repressor KstR2</fullName>
    </submittedName>
</protein>
<dbReference type="OrthoDB" id="4214267at2"/>
<dbReference type="Pfam" id="PF00440">
    <property type="entry name" value="TetR_N"/>
    <property type="match status" value="1"/>
</dbReference>
<dbReference type="STRING" id="2074.BG845_00143"/>
<feature type="domain" description="HTH tetR-type" evidence="5">
    <location>
        <begin position="9"/>
        <end position="69"/>
    </location>
</feature>
<dbReference type="Gene3D" id="1.10.357.10">
    <property type="entry name" value="Tetracycline Repressor, domain 2"/>
    <property type="match status" value="1"/>
</dbReference>
<evidence type="ECO:0000256" key="1">
    <source>
        <dbReference type="ARBA" id="ARBA00023015"/>
    </source>
</evidence>
<organism evidence="6 7">
    <name type="scientific">Pseudonocardia autotrophica</name>
    <name type="common">Amycolata autotrophica</name>
    <name type="synonym">Nocardia autotrophica</name>
    <dbReference type="NCBI Taxonomy" id="2074"/>
    <lineage>
        <taxon>Bacteria</taxon>
        <taxon>Bacillati</taxon>
        <taxon>Actinomycetota</taxon>
        <taxon>Actinomycetes</taxon>
        <taxon>Pseudonocardiales</taxon>
        <taxon>Pseudonocardiaceae</taxon>
        <taxon>Pseudonocardia</taxon>
    </lineage>
</organism>
<reference evidence="6 7" key="1">
    <citation type="submission" date="2016-09" db="EMBL/GenBank/DDBJ databases">
        <title>Pseudonocardia autotrophica DSM535, a candidate organism with high potential of specific P450 cytochromes.</title>
        <authorList>
            <person name="Grumaz C."/>
            <person name="Vainshtein Y."/>
            <person name="Kirstahler P."/>
            <person name="Sohn K."/>
        </authorList>
    </citation>
    <scope>NUCLEOTIDE SEQUENCE [LARGE SCALE GENOMIC DNA]</scope>
    <source>
        <strain evidence="6 7">DSM 535</strain>
    </source>
</reference>
<name>A0A1Y2N974_PSEAH</name>
<keyword evidence="2 4" id="KW-0238">DNA-binding</keyword>
<feature type="DNA-binding region" description="H-T-H motif" evidence="4">
    <location>
        <begin position="32"/>
        <end position="51"/>
    </location>
</feature>
<keyword evidence="7" id="KW-1185">Reference proteome</keyword>
<proteinExistence type="predicted"/>
<dbReference type="GO" id="GO:0003677">
    <property type="term" value="F:DNA binding"/>
    <property type="evidence" value="ECO:0007669"/>
    <property type="project" value="UniProtKB-UniRule"/>
</dbReference>
<comment type="caution">
    <text evidence="6">The sequence shown here is derived from an EMBL/GenBank/DDBJ whole genome shotgun (WGS) entry which is preliminary data.</text>
</comment>
<dbReference type="InterPro" id="IPR009057">
    <property type="entry name" value="Homeodomain-like_sf"/>
</dbReference>
<dbReference type="Proteomes" id="UP000194360">
    <property type="component" value="Unassembled WGS sequence"/>
</dbReference>
<dbReference type="Pfam" id="PF16925">
    <property type="entry name" value="TetR_C_13"/>
    <property type="match status" value="1"/>
</dbReference>